<gene>
    <name evidence="9" type="ordered locus">Acid_1282</name>
</gene>
<dbReference type="STRING" id="234267.Acid_1282"/>
<keyword evidence="4 7" id="KW-0812">Transmembrane</keyword>
<dbReference type="PANTHER" id="PTHR30558:SF7">
    <property type="entry name" value="TOL-PAL SYSTEM PROTEIN TOLR"/>
    <property type="match status" value="1"/>
</dbReference>
<dbReference type="GO" id="GO:0015031">
    <property type="term" value="P:protein transport"/>
    <property type="evidence" value="ECO:0007669"/>
    <property type="project" value="UniProtKB-KW"/>
</dbReference>
<evidence type="ECO:0000256" key="5">
    <source>
        <dbReference type="ARBA" id="ARBA00022989"/>
    </source>
</evidence>
<keyword evidence="5 8" id="KW-1133">Transmembrane helix</keyword>
<dbReference type="Gene3D" id="3.30.420.270">
    <property type="match status" value="1"/>
</dbReference>
<dbReference type="InterPro" id="IPR003400">
    <property type="entry name" value="ExbD"/>
</dbReference>
<accession>Q029K0</accession>
<dbReference type="AlphaFoldDB" id="Q029K0"/>
<evidence type="ECO:0000256" key="2">
    <source>
        <dbReference type="ARBA" id="ARBA00005811"/>
    </source>
</evidence>
<dbReference type="InParanoid" id="Q029K0"/>
<dbReference type="Pfam" id="PF02472">
    <property type="entry name" value="ExbD"/>
    <property type="match status" value="1"/>
</dbReference>
<dbReference type="HOGENOM" id="CLU_085305_1_3_0"/>
<keyword evidence="3" id="KW-1003">Cell membrane</keyword>
<dbReference type="PANTHER" id="PTHR30558">
    <property type="entry name" value="EXBD MEMBRANE COMPONENT OF PMF-DRIVEN MACROMOLECULE IMPORT SYSTEM"/>
    <property type="match status" value="1"/>
</dbReference>
<evidence type="ECO:0000256" key="3">
    <source>
        <dbReference type="ARBA" id="ARBA00022475"/>
    </source>
</evidence>
<dbReference type="GO" id="GO:0022857">
    <property type="term" value="F:transmembrane transporter activity"/>
    <property type="evidence" value="ECO:0007669"/>
    <property type="project" value="InterPro"/>
</dbReference>
<evidence type="ECO:0000256" key="6">
    <source>
        <dbReference type="ARBA" id="ARBA00023136"/>
    </source>
</evidence>
<evidence type="ECO:0000256" key="8">
    <source>
        <dbReference type="SAM" id="Phobius"/>
    </source>
</evidence>
<dbReference type="EMBL" id="CP000473">
    <property type="protein sequence ID" value="ABJ82276.1"/>
    <property type="molecule type" value="Genomic_DNA"/>
</dbReference>
<reference evidence="9" key="1">
    <citation type="submission" date="2006-10" db="EMBL/GenBank/DDBJ databases">
        <title>Complete sequence of Solibacter usitatus Ellin6076.</title>
        <authorList>
            <consortium name="US DOE Joint Genome Institute"/>
            <person name="Copeland A."/>
            <person name="Lucas S."/>
            <person name="Lapidus A."/>
            <person name="Barry K."/>
            <person name="Detter J.C."/>
            <person name="Glavina del Rio T."/>
            <person name="Hammon N."/>
            <person name="Israni S."/>
            <person name="Dalin E."/>
            <person name="Tice H."/>
            <person name="Pitluck S."/>
            <person name="Thompson L.S."/>
            <person name="Brettin T."/>
            <person name="Bruce D."/>
            <person name="Han C."/>
            <person name="Tapia R."/>
            <person name="Gilna P."/>
            <person name="Schmutz J."/>
            <person name="Larimer F."/>
            <person name="Land M."/>
            <person name="Hauser L."/>
            <person name="Kyrpides N."/>
            <person name="Mikhailova N."/>
            <person name="Janssen P.H."/>
            <person name="Kuske C.R."/>
            <person name="Richardson P."/>
        </authorList>
    </citation>
    <scope>NUCLEOTIDE SEQUENCE</scope>
    <source>
        <strain evidence="9">Ellin6076</strain>
    </source>
</reference>
<sequence length="159" mass="16951">MARTGLKKHTAPAAIADINVTPMVDVMLVMLIIFMVITPMLSKGVSVDLVKTQHPISMQAADKSDAIVCAITRDGKTYLNTTQMAPEDLPAKVKDLLANRLDKTVFVKADSRARYERVVDVVDNLRAAGVDQLGLLTEQVQEGGKGKEGAPAAAPPAGQ</sequence>
<proteinExistence type="inferred from homology"/>
<dbReference type="FunCoup" id="Q029K0">
    <property type="interactions" value="206"/>
</dbReference>
<feature type="transmembrane region" description="Helical" evidence="8">
    <location>
        <begin position="20"/>
        <end position="41"/>
    </location>
</feature>
<evidence type="ECO:0000256" key="4">
    <source>
        <dbReference type="ARBA" id="ARBA00022692"/>
    </source>
</evidence>
<evidence type="ECO:0000256" key="7">
    <source>
        <dbReference type="RuleBase" id="RU003879"/>
    </source>
</evidence>
<protein>
    <submittedName>
        <fullName evidence="9">Biopolymer transport protein ExbD/TolR</fullName>
    </submittedName>
</protein>
<keyword evidence="7" id="KW-0813">Transport</keyword>
<dbReference type="eggNOG" id="COG0848">
    <property type="taxonomic scope" value="Bacteria"/>
</dbReference>
<dbReference type="GO" id="GO:0005886">
    <property type="term" value="C:plasma membrane"/>
    <property type="evidence" value="ECO:0007669"/>
    <property type="project" value="UniProtKB-SubCell"/>
</dbReference>
<name>Q029K0_SOLUE</name>
<dbReference type="KEGG" id="sus:Acid_1282"/>
<evidence type="ECO:0000256" key="1">
    <source>
        <dbReference type="ARBA" id="ARBA00004162"/>
    </source>
</evidence>
<comment type="subcellular location">
    <subcellularLocation>
        <location evidence="1">Cell membrane</location>
        <topology evidence="1">Single-pass membrane protein</topology>
    </subcellularLocation>
    <subcellularLocation>
        <location evidence="7">Cell membrane</location>
        <topology evidence="7">Single-pass type II membrane protein</topology>
    </subcellularLocation>
</comment>
<dbReference type="OrthoDB" id="9798629at2"/>
<organism evidence="9">
    <name type="scientific">Solibacter usitatus (strain Ellin6076)</name>
    <dbReference type="NCBI Taxonomy" id="234267"/>
    <lineage>
        <taxon>Bacteria</taxon>
        <taxon>Pseudomonadati</taxon>
        <taxon>Acidobacteriota</taxon>
        <taxon>Terriglobia</taxon>
        <taxon>Bryobacterales</taxon>
        <taxon>Solibacteraceae</taxon>
        <taxon>Candidatus Solibacter</taxon>
    </lineage>
</organism>
<keyword evidence="6 8" id="KW-0472">Membrane</keyword>
<comment type="similarity">
    <text evidence="2 7">Belongs to the ExbD/TolR family.</text>
</comment>
<evidence type="ECO:0000313" key="9">
    <source>
        <dbReference type="EMBL" id="ABJ82276.1"/>
    </source>
</evidence>
<keyword evidence="7" id="KW-0653">Protein transport</keyword>